<accession>A0A8X6S9E4</accession>
<organism evidence="1 2">
    <name type="scientific">Trichonephila clavipes</name>
    <name type="common">Golden silk orbweaver</name>
    <name type="synonym">Nephila clavipes</name>
    <dbReference type="NCBI Taxonomy" id="2585209"/>
    <lineage>
        <taxon>Eukaryota</taxon>
        <taxon>Metazoa</taxon>
        <taxon>Ecdysozoa</taxon>
        <taxon>Arthropoda</taxon>
        <taxon>Chelicerata</taxon>
        <taxon>Arachnida</taxon>
        <taxon>Araneae</taxon>
        <taxon>Araneomorphae</taxon>
        <taxon>Entelegynae</taxon>
        <taxon>Araneoidea</taxon>
        <taxon>Nephilidae</taxon>
        <taxon>Trichonephila</taxon>
    </lineage>
</organism>
<keyword evidence="2" id="KW-1185">Reference proteome</keyword>
<dbReference type="AlphaFoldDB" id="A0A8X6S9E4"/>
<evidence type="ECO:0000313" key="1">
    <source>
        <dbReference type="EMBL" id="GFY05232.1"/>
    </source>
</evidence>
<sequence>MNNFHTVSDVIPETFYGLLGRRSLDGASSPWPLPLTALYIKMHVCLFAVSKISPITTEISSANADFGGTEDYWHTTLLPSTIANIIRQSHHKGSKAYTMIGGCNL</sequence>
<protein>
    <submittedName>
        <fullName evidence="1">Uncharacterized protein</fullName>
    </submittedName>
</protein>
<gene>
    <name evidence="1" type="ORF">TNCV_2206781</name>
</gene>
<dbReference type="Proteomes" id="UP000887159">
    <property type="component" value="Unassembled WGS sequence"/>
</dbReference>
<dbReference type="EMBL" id="BMAU01021250">
    <property type="protein sequence ID" value="GFY05232.1"/>
    <property type="molecule type" value="Genomic_DNA"/>
</dbReference>
<proteinExistence type="predicted"/>
<name>A0A8X6S9E4_TRICX</name>
<comment type="caution">
    <text evidence="1">The sequence shown here is derived from an EMBL/GenBank/DDBJ whole genome shotgun (WGS) entry which is preliminary data.</text>
</comment>
<evidence type="ECO:0000313" key="2">
    <source>
        <dbReference type="Proteomes" id="UP000887159"/>
    </source>
</evidence>
<reference evidence="1" key="1">
    <citation type="submission" date="2020-08" db="EMBL/GenBank/DDBJ databases">
        <title>Multicomponent nature underlies the extraordinary mechanical properties of spider dragline silk.</title>
        <authorList>
            <person name="Kono N."/>
            <person name="Nakamura H."/>
            <person name="Mori M."/>
            <person name="Yoshida Y."/>
            <person name="Ohtoshi R."/>
            <person name="Malay A.D."/>
            <person name="Moran D.A.P."/>
            <person name="Tomita M."/>
            <person name="Numata K."/>
            <person name="Arakawa K."/>
        </authorList>
    </citation>
    <scope>NUCLEOTIDE SEQUENCE</scope>
</reference>